<sequence>VSYDREEAGLTNKEIHIPFVARLNNFVQRIVEFIAWLNVVLILLILLTVTLRYGFHRNELLLWWPLVPMEELEWHFYSVPVMFGLAYAVTNDTHIRIDIVRMHMSERLKHIFEILGILLLLLPFLIIIFDFSLDYTIYAITHHESSQSSMGLPHRWIVKSVIPLSMLLLMIASVAKLVQETVLLLYPYKIVEDPTEKWWGGDWLRPQLCIPKRKLRYKGQAR</sequence>
<evidence type="ECO:0000256" key="2">
    <source>
        <dbReference type="ARBA" id="ARBA00022448"/>
    </source>
</evidence>
<dbReference type="InterPro" id="IPR055348">
    <property type="entry name" value="DctQ"/>
</dbReference>
<proteinExistence type="predicted"/>
<evidence type="ECO:0000259" key="9">
    <source>
        <dbReference type="Pfam" id="PF04290"/>
    </source>
</evidence>
<evidence type="ECO:0000256" key="8">
    <source>
        <dbReference type="SAM" id="Phobius"/>
    </source>
</evidence>
<evidence type="ECO:0000256" key="5">
    <source>
        <dbReference type="ARBA" id="ARBA00022692"/>
    </source>
</evidence>
<dbReference type="EMBL" id="UINC01001544">
    <property type="protein sequence ID" value="SUZ83285.1"/>
    <property type="molecule type" value="Genomic_DNA"/>
</dbReference>
<accession>A0A381QV80</accession>
<feature type="transmembrane region" description="Helical" evidence="8">
    <location>
        <begin position="33"/>
        <end position="54"/>
    </location>
</feature>
<dbReference type="InterPro" id="IPR007387">
    <property type="entry name" value="TRAP_DctQ"/>
</dbReference>
<evidence type="ECO:0000256" key="1">
    <source>
        <dbReference type="ARBA" id="ARBA00004429"/>
    </source>
</evidence>
<keyword evidence="6 8" id="KW-1133">Transmembrane helix</keyword>
<feature type="non-terminal residue" evidence="10">
    <location>
        <position position="1"/>
    </location>
</feature>
<dbReference type="AlphaFoldDB" id="A0A381QV80"/>
<evidence type="ECO:0000256" key="3">
    <source>
        <dbReference type="ARBA" id="ARBA00022475"/>
    </source>
</evidence>
<feature type="domain" description="Tripartite ATP-independent periplasmic transporters DctQ component" evidence="9">
    <location>
        <begin position="65"/>
        <end position="180"/>
    </location>
</feature>
<dbReference type="Pfam" id="PF04290">
    <property type="entry name" value="DctQ"/>
    <property type="match status" value="1"/>
</dbReference>
<dbReference type="PANTHER" id="PTHR35011">
    <property type="entry name" value="2,3-DIKETO-L-GULONATE TRAP TRANSPORTER SMALL PERMEASE PROTEIN YIAM"/>
    <property type="match status" value="1"/>
</dbReference>
<comment type="subcellular location">
    <subcellularLocation>
        <location evidence="1">Cell inner membrane</location>
        <topology evidence="1">Multi-pass membrane protein</topology>
    </subcellularLocation>
</comment>
<evidence type="ECO:0000313" key="10">
    <source>
        <dbReference type="EMBL" id="SUZ83285.1"/>
    </source>
</evidence>
<name>A0A381QV80_9ZZZZ</name>
<keyword evidence="2" id="KW-0813">Transport</keyword>
<dbReference type="PANTHER" id="PTHR35011:SF4">
    <property type="entry name" value="SLL1102 PROTEIN"/>
    <property type="match status" value="1"/>
</dbReference>
<feature type="transmembrane region" description="Helical" evidence="8">
    <location>
        <begin position="74"/>
        <end position="90"/>
    </location>
</feature>
<reference evidence="10" key="1">
    <citation type="submission" date="2018-05" db="EMBL/GenBank/DDBJ databases">
        <authorList>
            <person name="Lanie J.A."/>
            <person name="Ng W.-L."/>
            <person name="Kazmierczak K.M."/>
            <person name="Andrzejewski T.M."/>
            <person name="Davidsen T.M."/>
            <person name="Wayne K.J."/>
            <person name="Tettelin H."/>
            <person name="Glass J.I."/>
            <person name="Rusch D."/>
            <person name="Podicherti R."/>
            <person name="Tsui H.-C.T."/>
            <person name="Winkler M.E."/>
        </authorList>
    </citation>
    <scope>NUCLEOTIDE SEQUENCE</scope>
</reference>
<gene>
    <name evidence="10" type="ORF">METZ01_LOCUS36139</name>
</gene>
<evidence type="ECO:0000256" key="4">
    <source>
        <dbReference type="ARBA" id="ARBA00022519"/>
    </source>
</evidence>
<keyword evidence="7 8" id="KW-0472">Membrane</keyword>
<feature type="transmembrane region" description="Helical" evidence="8">
    <location>
        <begin position="111"/>
        <end position="129"/>
    </location>
</feature>
<evidence type="ECO:0000256" key="7">
    <source>
        <dbReference type="ARBA" id="ARBA00023136"/>
    </source>
</evidence>
<evidence type="ECO:0000256" key="6">
    <source>
        <dbReference type="ARBA" id="ARBA00022989"/>
    </source>
</evidence>
<organism evidence="10">
    <name type="scientific">marine metagenome</name>
    <dbReference type="NCBI Taxonomy" id="408172"/>
    <lineage>
        <taxon>unclassified sequences</taxon>
        <taxon>metagenomes</taxon>
        <taxon>ecological metagenomes</taxon>
    </lineage>
</organism>
<feature type="transmembrane region" description="Helical" evidence="8">
    <location>
        <begin position="156"/>
        <end position="178"/>
    </location>
</feature>
<keyword evidence="3" id="KW-1003">Cell membrane</keyword>
<protein>
    <recommendedName>
        <fullName evidence="9">Tripartite ATP-independent periplasmic transporters DctQ component domain-containing protein</fullName>
    </recommendedName>
</protein>
<dbReference type="GO" id="GO:0005886">
    <property type="term" value="C:plasma membrane"/>
    <property type="evidence" value="ECO:0007669"/>
    <property type="project" value="UniProtKB-SubCell"/>
</dbReference>
<keyword evidence="4" id="KW-0997">Cell inner membrane</keyword>
<keyword evidence="5 8" id="KW-0812">Transmembrane</keyword>